<dbReference type="OrthoDB" id="708674at2"/>
<accession>A0A4R0MMS6</accession>
<dbReference type="SUPFAM" id="SSF46955">
    <property type="entry name" value="Putative DNA-binding domain"/>
    <property type="match status" value="1"/>
</dbReference>
<dbReference type="EMBL" id="SJSK01000006">
    <property type="protein sequence ID" value="TCC88051.1"/>
    <property type="molecule type" value="Genomic_DNA"/>
</dbReference>
<dbReference type="RefSeq" id="WP_131555015.1">
    <property type="nucleotide sequence ID" value="NZ_SJSK01000006.1"/>
</dbReference>
<keyword evidence="3" id="KW-1185">Reference proteome</keyword>
<dbReference type="AlphaFoldDB" id="A0A4R0MMS6"/>
<dbReference type="Proteomes" id="UP000292884">
    <property type="component" value="Unassembled WGS sequence"/>
</dbReference>
<dbReference type="InterPro" id="IPR009061">
    <property type="entry name" value="DNA-bd_dom_put_sf"/>
</dbReference>
<evidence type="ECO:0000313" key="3">
    <source>
        <dbReference type="Proteomes" id="UP000292884"/>
    </source>
</evidence>
<evidence type="ECO:0000313" key="2">
    <source>
        <dbReference type="EMBL" id="TCC88051.1"/>
    </source>
</evidence>
<dbReference type="InterPro" id="IPR041657">
    <property type="entry name" value="HTH_17"/>
</dbReference>
<dbReference type="PANTHER" id="PTHR34585:SF22">
    <property type="entry name" value="HELIX-TURN-HELIX DOMAIN-CONTAINING PROTEIN"/>
    <property type="match status" value="1"/>
</dbReference>
<proteinExistence type="predicted"/>
<organism evidence="2 3">
    <name type="scientific">Pedobacter frigiditerrae</name>
    <dbReference type="NCBI Taxonomy" id="2530452"/>
    <lineage>
        <taxon>Bacteria</taxon>
        <taxon>Pseudomonadati</taxon>
        <taxon>Bacteroidota</taxon>
        <taxon>Sphingobacteriia</taxon>
        <taxon>Sphingobacteriales</taxon>
        <taxon>Sphingobacteriaceae</taxon>
        <taxon>Pedobacter</taxon>
    </lineage>
</organism>
<dbReference type="Pfam" id="PF12728">
    <property type="entry name" value="HTH_17"/>
    <property type="match status" value="1"/>
</dbReference>
<gene>
    <name evidence="2" type="ORF">EZ428_20220</name>
</gene>
<evidence type="ECO:0000259" key="1">
    <source>
        <dbReference type="Pfam" id="PF12728"/>
    </source>
</evidence>
<dbReference type="GO" id="GO:0003677">
    <property type="term" value="F:DNA binding"/>
    <property type="evidence" value="ECO:0007669"/>
    <property type="project" value="UniProtKB-KW"/>
</dbReference>
<name>A0A4R0MMS6_9SPHI</name>
<dbReference type="PANTHER" id="PTHR34585">
    <property type="match status" value="1"/>
</dbReference>
<protein>
    <submittedName>
        <fullName evidence="2">DNA-binding protein</fullName>
    </submittedName>
</protein>
<comment type="caution">
    <text evidence="2">The sequence shown here is derived from an EMBL/GenBank/DDBJ whole genome shotgun (WGS) entry which is preliminary data.</text>
</comment>
<reference evidence="2 3" key="1">
    <citation type="submission" date="2019-02" db="EMBL/GenBank/DDBJ databases">
        <title>Pedobacter sp. RP-1-13 sp. nov., isolated from Arctic soil.</title>
        <authorList>
            <person name="Dahal R.H."/>
        </authorList>
    </citation>
    <scope>NUCLEOTIDE SEQUENCE [LARGE SCALE GENOMIC DNA]</scope>
    <source>
        <strain evidence="2 3">RP-1-13</strain>
    </source>
</reference>
<feature type="domain" description="Helix-turn-helix" evidence="1">
    <location>
        <begin position="36"/>
        <end position="84"/>
    </location>
</feature>
<keyword evidence="2" id="KW-0238">DNA-binding</keyword>
<sequence>MEPDINQKLDALLLLQKKMAQMLERVYRKVKTDEEWMDSTDLKDRLNISISTLYRWRQMNLITAYKIGTKLYYSKKEVNELVERDR</sequence>